<organism evidence="1 2">
    <name type="scientific">Nitrospira defluvii</name>
    <dbReference type="NCBI Taxonomy" id="330214"/>
    <lineage>
        <taxon>Bacteria</taxon>
        <taxon>Pseudomonadati</taxon>
        <taxon>Nitrospirota</taxon>
        <taxon>Nitrospiria</taxon>
        <taxon>Nitrospirales</taxon>
        <taxon>Nitrospiraceae</taxon>
        <taxon>Nitrospira</taxon>
    </lineage>
</organism>
<evidence type="ECO:0000313" key="1">
    <source>
        <dbReference type="EMBL" id="CAE6731783.1"/>
    </source>
</evidence>
<reference evidence="1 2" key="1">
    <citation type="submission" date="2021-02" db="EMBL/GenBank/DDBJ databases">
        <authorList>
            <person name="Han P."/>
        </authorList>
    </citation>
    <scope>NUCLEOTIDE SEQUENCE [LARGE SCALE GENOMIC DNA]</scope>
    <source>
        <strain evidence="1">Candidatus Nitrospira sp. ZN2</strain>
    </source>
</reference>
<accession>A0ABM8R410</accession>
<sequence length="62" mass="6599">MSQFTILDGREPGKHGICKAHGSPGLWTAGRVPSGLDGEKVPDHALAAIAGTYHARRAYERS</sequence>
<dbReference type="EMBL" id="CAJNBJ010000002">
    <property type="protein sequence ID" value="CAE6731783.1"/>
    <property type="molecule type" value="Genomic_DNA"/>
</dbReference>
<dbReference type="Proteomes" id="UP000675880">
    <property type="component" value="Unassembled WGS sequence"/>
</dbReference>
<evidence type="ECO:0000313" key="2">
    <source>
        <dbReference type="Proteomes" id="UP000675880"/>
    </source>
</evidence>
<keyword evidence="2" id="KW-1185">Reference proteome</keyword>
<gene>
    <name evidence="1" type="ORF">NSPZN2_100395</name>
</gene>
<comment type="caution">
    <text evidence="1">The sequence shown here is derived from an EMBL/GenBank/DDBJ whole genome shotgun (WGS) entry which is preliminary data.</text>
</comment>
<proteinExistence type="predicted"/>
<name>A0ABM8R410_9BACT</name>
<protein>
    <submittedName>
        <fullName evidence="1">Uncharacterized protein</fullName>
    </submittedName>
</protein>